<evidence type="ECO:0000313" key="2">
    <source>
        <dbReference type="EMBL" id="KAF9519752.1"/>
    </source>
</evidence>
<dbReference type="PANTHER" id="PTHR47763:SF1">
    <property type="entry name" value="DUF659 DOMAIN-CONTAINING PROTEIN"/>
    <property type="match status" value="1"/>
</dbReference>
<name>A0A9P6B942_9AGAM</name>
<dbReference type="GO" id="GO:0005737">
    <property type="term" value="C:cytoplasm"/>
    <property type="evidence" value="ECO:0007669"/>
    <property type="project" value="TreeGrafter"/>
</dbReference>
<dbReference type="InterPro" id="IPR002035">
    <property type="entry name" value="VWF_A"/>
</dbReference>
<dbReference type="InterPro" id="IPR052969">
    <property type="entry name" value="Thr-specific_kinase-like"/>
</dbReference>
<protein>
    <recommendedName>
        <fullName evidence="1">VWFA domain-containing protein</fullName>
    </recommendedName>
</protein>
<dbReference type="PROSITE" id="PS50234">
    <property type="entry name" value="VWFA"/>
    <property type="match status" value="1"/>
</dbReference>
<dbReference type="CDD" id="cd00198">
    <property type="entry name" value="vWFA"/>
    <property type="match status" value="1"/>
</dbReference>
<evidence type="ECO:0000259" key="1">
    <source>
        <dbReference type="PROSITE" id="PS50234"/>
    </source>
</evidence>
<dbReference type="Gene3D" id="3.40.50.410">
    <property type="entry name" value="von Willebrand factor, type A domain"/>
    <property type="match status" value="1"/>
</dbReference>
<gene>
    <name evidence="2" type="ORF">BS47DRAFT_1388004</name>
</gene>
<sequence>MNIETIQQRLEDMDMDDGGATGPDSNSAAPRAERKLLDLVFIQDATGSQGAYISSATKNIEEICATIFASGKLQYPEDLRVGLIAFRDHPPQDHTYVTKNFGFSSDIKKVHEQLKSLFASGGGDGPEAITAALGEALAMDWRPSASKMVVLIADAPPHGLGEYGDGFDDGSPDGLDPLVLAREMASRGITLFFVACEPALSGYIHATDFYRALTGITSGVMLPLTTANLLSHAIIGSVLENLDMERLIHEVGQAVAERILGGNETVDDVARELHEKLLLRNESTQTLVVENIYRESEEATHNVQVWSQAPNIQAARPLLQKVKGSRFTEKYLAARYQPSRPYSPIIRPSSVIKPVTPRKVVSNFATFEAKPAAHPMFGAPPAPTFGSPQKGARMSFGGIRGGSVDDEDEDDGGSVGAIGLANGSITLDQARRITLQSAWRGTRNM</sequence>
<dbReference type="Proteomes" id="UP000886523">
    <property type="component" value="Unassembled WGS sequence"/>
</dbReference>
<dbReference type="PANTHER" id="PTHR47763">
    <property type="entry name" value="ALPHA-PROTEIN KINASE VWKA"/>
    <property type="match status" value="1"/>
</dbReference>
<evidence type="ECO:0000313" key="3">
    <source>
        <dbReference type="Proteomes" id="UP000886523"/>
    </source>
</evidence>
<dbReference type="EMBL" id="MU128916">
    <property type="protein sequence ID" value="KAF9519752.1"/>
    <property type="molecule type" value="Genomic_DNA"/>
</dbReference>
<dbReference type="Pfam" id="PF00092">
    <property type="entry name" value="VWA"/>
    <property type="match status" value="1"/>
</dbReference>
<dbReference type="SMART" id="SM00327">
    <property type="entry name" value="VWA"/>
    <property type="match status" value="1"/>
</dbReference>
<keyword evidence="3" id="KW-1185">Reference proteome</keyword>
<comment type="caution">
    <text evidence="2">The sequence shown here is derived from an EMBL/GenBank/DDBJ whole genome shotgun (WGS) entry which is preliminary data.</text>
</comment>
<accession>A0A9P6B942</accession>
<dbReference type="InterPro" id="IPR036465">
    <property type="entry name" value="vWFA_dom_sf"/>
</dbReference>
<dbReference type="GO" id="GO:0004674">
    <property type="term" value="F:protein serine/threonine kinase activity"/>
    <property type="evidence" value="ECO:0007669"/>
    <property type="project" value="TreeGrafter"/>
</dbReference>
<reference evidence="2" key="1">
    <citation type="journal article" date="2020" name="Nat. Commun.">
        <title>Large-scale genome sequencing of mycorrhizal fungi provides insights into the early evolution of symbiotic traits.</title>
        <authorList>
            <person name="Miyauchi S."/>
            <person name="Kiss E."/>
            <person name="Kuo A."/>
            <person name="Drula E."/>
            <person name="Kohler A."/>
            <person name="Sanchez-Garcia M."/>
            <person name="Morin E."/>
            <person name="Andreopoulos B."/>
            <person name="Barry K.W."/>
            <person name="Bonito G."/>
            <person name="Buee M."/>
            <person name="Carver A."/>
            <person name="Chen C."/>
            <person name="Cichocki N."/>
            <person name="Clum A."/>
            <person name="Culley D."/>
            <person name="Crous P.W."/>
            <person name="Fauchery L."/>
            <person name="Girlanda M."/>
            <person name="Hayes R.D."/>
            <person name="Keri Z."/>
            <person name="LaButti K."/>
            <person name="Lipzen A."/>
            <person name="Lombard V."/>
            <person name="Magnuson J."/>
            <person name="Maillard F."/>
            <person name="Murat C."/>
            <person name="Nolan M."/>
            <person name="Ohm R.A."/>
            <person name="Pangilinan J."/>
            <person name="Pereira M.F."/>
            <person name="Perotto S."/>
            <person name="Peter M."/>
            <person name="Pfister S."/>
            <person name="Riley R."/>
            <person name="Sitrit Y."/>
            <person name="Stielow J.B."/>
            <person name="Szollosi G."/>
            <person name="Zifcakova L."/>
            <person name="Stursova M."/>
            <person name="Spatafora J.W."/>
            <person name="Tedersoo L."/>
            <person name="Vaario L.M."/>
            <person name="Yamada A."/>
            <person name="Yan M."/>
            <person name="Wang P."/>
            <person name="Xu J."/>
            <person name="Bruns T."/>
            <person name="Baldrian P."/>
            <person name="Vilgalys R."/>
            <person name="Dunand C."/>
            <person name="Henrissat B."/>
            <person name="Grigoriev I.V."/>
            <person name="Hibbett D."/>
            <person name="Nagy L.G."/>
            <person name="Martin F.M."/>
        </authorList>
    </citation>
    <scope>NUCLEOTIDE SEQUENCE</scope>
    <source>
        <strain evidence="2">UP504</strain>
    </source>
</reference>
<dbReference type="SUPFAM" id="SSF53300">
    <property type="entry name" value="vWA-like"/>
    <property type="match status" value="1"/>
</dbReference>
<dbReference type="OrthoDB" id="301415at2759"/>
<proteinExistence type="predicted"/>
<organism evidence="2 3">
    <name type="scientific">Hydnum rufescens UP504</name>
    <dbReference type="NCBI Taxonomy" id="1448309"/>
    <lineage>
        <taxon>Eukaryota</taxon>
        <taxon>Fungi</taxon>
        <taxon>Dikarya</taxon>
        <taxon>Basidiomycota</taxon>
        <taxon>Agaricomycotina</taxon>
        <taxon>Agaricomycetes</taxon>
        <taxon>Cantharellales</taxon>
        <taxon>Hydnaceae</taxon>
        <taxon>Hydnum</taxon>
    </lineage>
</organism>
<dbReference type="AlphaFoldDB" id="A0A9P6B942"/>
<feature type="domain" description="VWFA" evidence="1">
    <location>
        <begin position="38"/>
        <end position="251"/>
    </location>
</feature>